<accession>A0A067MHA2</accession>
<evidence type="ECO:0000313" key="5">
    <source>
        <dbReference type="Proteomes" id="UP000027195"/>
    </source>
</evidence>
<name>A0A067MHA2_BOTB1</name>
<dbReference type="GO" id="GO:0005525">
    <property type="term" value="F:GTP binding"/>
    <property type="evidence" value="ECO:0007669"/>
    <property type="project" value="UniProtKB-KW"/>
</dbReference>
<dbReference type="HOGENOM" id="CLU_2721874_0_0_1"/>
<dbReference type="InterPro" id="IPR027417">
    <property type="entry name" value="P-loop_NTPase"/>
</dbReference>
<sequence>MSTHLWWRFGSGNALKATISRKRACLAEFSTLLFVMDIQDNYHYPILELVKLIEMAYQENSKINIEIFVHKA</sequence>
<dbReference type="EMBL" id="KL198035">
    <property type="protein sequence ID" value="KDQ14894.1"/>
    <property type="molecule type" value="Genomic_DNA"/>
</dbReference>
<keyword evidence="5" id="KW-1185">Reference proteome</keyword>
<dbReference type="Pfam" id="PF04670">
    <property type="entry name" value="Gtr1_RagA"/>
    <property type="match status" value="1"/>
</dbReference>
<dbReference type="Proteomes" id="UP000027195">
    <property type="component" value="Unassembled WGS sequence"/>
</dbReference>
<dbReference type="Gene3D" id="3.40.50.300">
    <property type="entry name" value="P-loop containing nucleotide triphosphate hydrolases"/>
    <property type="match status" value="1"/>
</dbReference>
<evidence type="ECO:0000256" key="1">
    <source>
        <dbReference type="ARBA" id="ARBA00007756"/>
    </source>
</evidence>
<keyword evidence="2" id="KW-0547">Nucleotide-binding</keyword>
<protein>
    <recommendedName>
        <fullName evidence="6">GTP-binding protein</fullName>
    </recommendedName>
</protein>
<dbReference type="AlphaFoldDB" id="A0A067MHA2"/>
<evidence type="ECO:0000256" key="3">
    <source>
        <dbReference type="ARBA" id="ARBA00023134"/>
    </source>
</evidence>
<evidence type="ECO:0008006" key="6">
    <source>
        <dbReference type="Google" id="ProtNLM"/>
    </source>
</evidence>
<evidence type="ECO:0000256" key="2">
    <source>
        <dbReference type="ARBA" id="ARBA00022741"/>
    </source>
</evidence>
<dbReference type="InterPro" id="IPR006762">
    <property type="entry name" value="Gtr1_RagA"/>
</dbReference>
<evidence type="ECO:0000313" key="4">
    <source>
        <dbReference type="EMBL" id="KDQ14894.1"/>
    </source>
</evidence>
<organism evidence="4 5">
    <name type="scientific">Botryobasidium botryosum (strain FD-172 SS1)</name>
    <dbReference type="NCBI Taxonomy" id="930990"/>
    <lineage>
        <taxon>Eukaryota</taxon>
        <taxon>Fungi</taxon>
        <taxon>Dikarya</taxon>
        <taxon>Basidiomycota</taxon>
        <taxon>Agaricomycotina</taxon>
        <taxon>Agaricomycetes</taxon>
        <taxon>Cantharellales</taxon>
        <taxon>Botryobasidiaceae</taxon>
        <taxon>Botryobasidium</taxon>
    </lineage>
</organism>
<keyword evidence="3" id="KW-0342">GTP-binding</keyword>
<dbReference type="OrthoDB" id="26136at2759"/>
<comment type="similarity">
    <text evidence="1">Belongs to the GTR/RAG GTP-binding protein family.</text>
</comment>
<gene>
    <name evidence="4" type="ORF">BOTBODRAFT_32258</name>
</gene>
<reference evidence="5" key="1">
    <citation type="journal article" date="2014" name="Proc. Natl. Acad. Sci. U.S.A.">
        <title>Extensive sampling of basidiomycete genomes demonstrates inadequacy of the white-rot/brown-rot paradigm for wood decay fungi.</title>
        <authorList>
            <person name="Riley R."/>
            <person name="Salamov A.A."/>
            <person name="Brown D.W."/>
            <person name="Nagy L.G."/>
            <person name="Floudas D."/>
            <person name="Held B.W."/>
            <person name="Levasseur A."/>
            <person name="Lombard V."/>
            <person name="Morin E."/>
            <person name="Otillar R."/>
            <person name="Lindquist E.A."/>
            <person name="Sun H."/>
            <person name="LaButti K.M."/>
            <person name="Schmutz J."/>
            <person name="Jabbour D."/>
            <person name="Luo H."/>
            <person name="Baker S.E."/>
            <person name="Pisabarro A.G."/>
            <person name="Walton J.D."/>
            <person name="Blanchette R.A."/>
            <person name="Henrissat B."/>
            <person name="Martin F."/>
            <person name="Cullen D."/>
            <person name="Hibbett D.S."/>
            <person name="Grigoriev I.V."/>
        </authorList>
    </citation>
    <scope>NUCLEOTIDE SEQUENCE [LARGE SCALE GENOMIC DNA]</scope>
    <source>
        <strain evidence="5">FD-172 SS1</strain>
    </source>
</reference>
<proteinExistence type="inferred from homology"/>
<dbReference type="InParanoid" id="A0A067MHA2"/>